<keyword evidence="4 6" id="KW-1133">Transmembrane helix</keyword>
<feature type="transmembrane region" description="Helical" evidence="6">
    <location>
        <begin position="51"/>
        <end position="76"/>
    </location>
</feature>
<dbReference type="Pfam" id="PF01899">
    <property type="entry name" value="MNHE"/>
    <property type="match status" value="1"/>
</dbReference>
<dbReference type="PANTHER" id="PTHR34584">
    <property type="entry name" value="NA(+)/H(+) ANTIPORTER SUBUNIT E1"/>
    <property type="match status" value="1"/>
</dbReference>
<evidence type="ECO:0000256" key="2">
    <source>
        <dbReference type="ARBA" id="ARBA00022475"/>
    </source>
</evidence>
<dbReference type="GO" id="GO:0008324">
    <property type="term" value="F:monoatomic cation transmembrane transporter activity"/>
    <property type="evidence" value="ECO:0007669"/>
    <property type="project" value="InterPro"/>
</dbReference>
<dbReference type="InterPro" id="IPR002758">
    <property type="entry name" value="Cation_antiport_E"/>
</dbReference>
<comment type="subcellular location">
    <subcellularLocation>
        <location evidence="1">Cell membrane</location>
        <topology evidence="1">Multi-pass membrane protein</topology>
    </subcellularLocation>
</comment>
<dbReference type="GO" id="GO:0005886">
    <property type="term" value="C:plasma membrane"/>
    <property type="evidence" value="ECO:0007669"/>
    <property type="project" value="UniProtKB-SubCell"/>
</dbReference>
<sequence>MILRSVVLVAVWVLLQGELTVGNVVAGVLVAVAISLLFPMHPRAAHRVHPIGAAVFALTLLRDLVASAWVVLVAVLRPTPERVHTEVVPVQLSTHSRLVASLVANSITLTPGTMTVDVDLTPEGHRLDVHVLGRVDHDDFVRSIRDLERRVLRAVEPLDDGPSGSATEEAP</sequence>
<protein>
    <submittedName>
        <fullName evidence="7">Unannotated protein</fullName>
    </submittedName>
</protein>
<organism evidence="7">
    <name type="scientific">freshwater metagenome</name>
    <dbReference type="NCBI Taxonomy" id="449393"/>
    <lineage>
        <taxon>unclassified sequences</taxon>
        <taxon>metagenomes</taxon>
        <taxon>ecological metagenomes</taxon>
    </lineage>
</organism>
<proteinExistence type="predicted"/>
<keyword evidence="2" id="KW-1003">Cell membrane</keyword>
<reference evidence="7" key="1">
    <citation type="submission" date="2020-05" db="EMBL/GenBank/DDBJ databases">
        <authorList>
            <person name="Chiriac C."/>
            <person name="Salcher M."/>
            <person name="Ghai R."/>
            <person name="Kavagutti S V."/>
        </authorList>
    </citation>
    <scope>NUCLEOTIDE SEQUENCE</scope>
</reference>
<name>A0A6J6CPQ0_9ZZZZ</name>
<evidence type="ECO:0000256" key="3">
    <source>
        <dbReference type="ARBA" id="ARBA00022692"/>
    </source>
</evidence>
<evidence type="ECO:0000256" key="1">
    <source>
        <dbReference type="ARBA" id="ARBA00004651"/>
    </source>
</evidence>
<evidence type="ECO:0000256" key="6">
    <source>
        <dbReference type="SAM" id="Phobius"/>
    </source>
</evidence>
<evidence type="ECO:0000313" key="7">
    <source>
        <dbReference type="EMBL" id="CAB4553532.1"/>
    </source>
</evidence>
<dbReference type="AlphaFoldDB" id="A0A6J6CPQ0"/>
<keyword evidence="5 6" id="KW-0472">Membrane</keyword>
<evidence type="ECO:0000256" key="5">
    <source>
        <dbReference type="ARBA" id="ARBA00023136"/>
    </source>
</evidence>
<dbReference type="PANTHER" id="PTHR34584:SF1">
    <property type="entry name" value="NA(+)_H(+) ANTIPORTER SUBUNIT E1"/>
    <property type="match status" value="1"/>
</dbReference>
<accession>A0A6J6CPQ0</accession>
<evidence type="ECO:0000256" key="4">
    <source>
        <dbReference type="ARBA" id="ARBA00022989"/>
    </source>
</evidence>
<feature type="transmembrane region" description="Helical" evidence="6">
    <location>
        <begin position="20"/>
        <end position="39"/>
    </location>
</feature>
<gene>
    <name evidence="7" type="ORF">UFOPK1493_01248</name>
</gene>
<keyword evidence="3 6" id="KW-0812">Transmembrane</keyword>
<dbReference type="EMBL" id="CAEZSR010000035">
    <property type="protein sequence ID" value="CAB4553532.1"/>
    <property type="molecule type" value="Genomic_DNA"/>
</dbReference>